<dbReference type="SUPFAM" id="SSF141678">
    <property type="entry name" value="MAL13P1.257-like"/>
    <property type="match status" value="1"/>
</dbReference>
<gene>
    <name evidence="4" type="ORF">EHS25_000402</name>
</gene>
<keyword evidence="3" id="KW-0862">Zinc</keyword>
<keyword evidence="5" id="KW-1185">Reference proteome</keyword>
<proteinExistence type="inferred from homology"/>
<dbReference type="Proteomes" id="UP000279259">
    <property type="component" value="Unassembled WGS sequence"/>
</dbReference>
<organism evidence="4 5">
    <name type="scientific">Saitozyma podzolica</name>
    <dbReference type="NCBI Taxonomy" id="1890683"/>
    <lineage>
        <taxon>Eukaryota</taxon>
        <taxon>Fungi</taxon>
        <taxon>Dikarya</taxon>
        <taxon>Basidiomycota</taxon>
        <taxon>Agaricomycotina</taxon>
        <taxon>Tremellomycetes</taxon>
        <taxon>Tremellales</taxon>
        <taxon>Trimorphomycetaceae</taxon>
        <taxon>Saitozyma</taxon>
    </lineage>
</organism>
<dbReference type="STRING" id="1890683.A0A427YWC4"/>
<evidence type="ECO:0000256" key="3">
    <source>
        <dbReference type="ARBA" id="ARBA00022833"/>
    </source>
</evidence>
<evidence type="ECO:0000256" key="1">
    <source>
        <dbReference type="ARBA" id="ARBA00007818"/>
    </source>
</evidence>
<comment type="similarity">
    <text evidence="1">Belongs to the UPF0587 family.</text>
</comment>
<dbReference type="InterPro" id="IPR008584">
    <property type="entry name" value="CXXC_Zn-binding_euk"/>
</dbReference>
<dbReference type="AlphaFoldDB" id="A0A427YWC4"/>
<dbReference type="EMBL" id="RSCD01000001">
    <property type="protein sequence ID" value="RSH95315.1"/>
    <property type="molecule type" value="Genomic_DNA"/>
</dbReference>
<dbReference type="PANTHER" id="PTHR12857">
    <property type="entry name" value="CXXC MOTIF CONTAINING ZINC BINDING PROTEIN"/>
    <property type="match status" value="1"/>
</dbReference>
<evidence type="ECO:0000313" key="5">
    <source>
        <dbReference type="Proteomes" id="UP000279259"/>
    </source>
</evidence>
<reference evidence="4 5" key="1">
    <citation type="submission" date="2018-11" db="EMBL/GenBank/DDBJ databases">
        <title>Genome sequence of Saitozyma podzolica DSM 27192.</title>
        <authorList>
            <person name="Aliyu H."/>
            <person name="Gorte O."/>
            <person name="Ochsenreither K."/>
        </authorList>
    </citation>
    <scope>NUCLEOTIDE SEQUENCE [LARGE SCALE GENOMIC DNA]</scope>
    <source>
        <strain evidence="4 5">DSM 27192</strain>
    </source>
</reference>
<evidence type="ECO:0000256" key="2">
    <source>
        <dbReference type="ARBA" id="ARBA00022723"/>
    </source>
</evidence>
<protein>
    <recommendedName>
        <fullName evidence="6">DUF866 domain protein</fullName>
    </recommendedName>
</protein>
<keyword evidence="2" id="KW-0479">Metal-binding</keyword>
<evidence type="ECO:0008006" key="6">
    <source>
        <dbReference type="Google" id="ProtNLM"/>
    </source>
</evidence>
<sequence>MVKLRVMISMELEGVTDVRPADDEFEYLFNILCTSCREEHPKIVSIGRKDEAEISGSRGTANFVWRCGNCKKEHSASFIPPSPTLKSPSPPSYTGPSWSPFIALDCRGLEITGYHFSGRWVCKGAESGTPFEFELESEEGGGGRGEEVRWDDYDEKAGEAVGVSELKSKIERF</sequence>
<accession>A0A427YWC4</accession>
<dbReference type="Pfam" id="PF05907">
    <property type="entry name" value="CXXC_Zn-b_euk"/>
    <property type="match status" value="1"/>
</dbReference>
<name>A0A427YWC4_9TREE</name>
<comment type="caution">
    <text evidence="4">The sequence shown here is derived from an EMBL/GenBank/DDBJ whole genome shotgun (WGS) entry which is preliminary data.</text>
</comment>
<dbReference type="OrthoDB" id="10248838at2759"/>
<dbReference type="GO" id="GO:0008270">
    <property type="term" value="F:zinc ion binding"/>
    <property type="evidence" value="ECO:0007669"/>
    <property type="project" value="TreeGrafter"/>
</dbReference>
<dbReference type="PANTHER" id="PTHR12857:SF0">
    <property type="entry name" value="CXXC MOTIF CONTAINING ZINC BINDING PROTEIN"/>
    <property type="match status" value="1"/>
</dbReference>
<evidence type="ECO:0000313" key="4">
    <source>
        <dbReference type="EMBL" id="RSH95315.1"/>
    </source>
</evidence>